<protein>
    <submittedName>
        <fullName evidence="1">Uncharacterized protein</fullName>
    </submittedName>
</protein>
<evidence type="ECO:0000313" key="2">
    <source>
        <dbReference type="Proteomes" id="UP000233293"/>
    </source>
</evidence>
<dbReference type="Proteomes" id="UP000233293">
    <property type="component" value="Unassembled WGS sequence"/>
</dbReference>
<dbReference type="AlphaFoldDB" id="A0A2N3PZ25"/>
<reference evidence="2" key="1">
    <citation type="submission" date="2017-12" db="EMBL/GenBank/DDBJ databases">
        <title>Draft genome sequence of Telmatospirillum siberiense 26-4b1T, an acidotolerant peatland alphaproteobacterium potentially involved in sulfur cycling.</title>
        <authorList>
            <person name="Hausmann B."/>
            <person name="Pjevac P."/>
            <person name="Schreck K."/>
            <person name="Herbold C.W."/>
            <person name="Daims H."/>
            <person name="Wagner M."/>
            <person name="Pester M."/>
            <person name="Loy A."/>
        </authorList>
    </citation>
    <scope>NUCLEOTIDE SEQUENCE [LARGE SCALE GENOMIC DNA]</scope>
    <source>
        <strain evidence="2">26-4b1</strain>
    </source>
</reference>
<proteinExistence type="predicted"/>
<accession>A0A2N3PZ25</accession>
<dbReference type="EMBL" id="PIUM01000004">
    <property type="protein sequence ID" value="PKU25611.1"/>
    <property type="molecule type" value="Genomic_DNA"/>
</dbReference>
<organism evidence="1 2">
    <name type="scientific">Telmatospirillum siberiense</name>
    <dbReference type="NCBI Taxonomy" id="382514"/>
    <lineage>
        <taxon>Bacteria</taxon>
        <taxon>Pseudomonadati</taxon>
        <taxon>Pseudomonadota</taxon>
        <taxon>Alphaproteobacteria</taxon>
        <taxon>Rhodospirillales</taxon>
        <taxon>Rhodospirillaceae</taxon>
        <taxon>Telmatospirillum</taxon>
    </lineage>
</organism>
<sequence length="97" mass="11269">MLVYRIDMFFGYMTIVRGFQLRRQRKRTPAWTDAEQVSVQVIRLPRVLLTTRTGCETLTETNLAALYGVPLKRLSFEHDGQPVETFAPVLLPFRPSR</sequence>
<name>A0A2N3PZ25_9PROT</name>
<keyword evidence="2" id="KW-1185">Reference proteome</keyword>
<gene>
    <name evidence="1" type="ORF">CWS72_06000</name>
</gene>
<comment type="caution">
    <text evidence="1">The sequence shown here is derived from an EMBL/GenBank/DDBJ whole genome shotgun (WGS) entry which is preliminary data.</text>
</comment>
<evidence type="ECO:0000313" key="1">
    <source>
        <dbReference type="EMBL" id="PKU25611.1"/>
    </source>
</evidence>